<name>F3ZS54_9BACE</name>
<organism evidence="4 5">
    <name type="scientific">Bacteroides coprosuis DSM 18011</name>
    <dbReference type="NCBI Taxonomy" id="679937"/>
    <lineage>
        <taxon>Bacteria</taxon>
        <taxon>Pseudomonadati</taxon>
        <taxon>Bacteroidota</taxon>
        <taxon>Bacteroidia</taxon>
        <taxon>Bacteroidales</taxon>
        <taxon>Bacteroidaceae</taxon>
        <taxon>Bacteroides</taxon>
    </lineage>
</organism>
<dbReference type="CDD" id="cd21608">
    <property type="entry name" value="RRM2_NsCP33_like"/>
    <property type="match status" value="1"/>
</dbReference>
<evidence type="ECO:0000256" key="2">
    <source>
        <dbReference type="SAM" id="MobiDB-lite"/>
    </source>
</evidence>
<dbReference type="InterPro" id="IPR035979">
    <property type="entry name" value="RBD_domain_sf"/>
</dbReference>
<feature type="domain" description="RRM" evidence="3">
    <location>
        <begin position="1"/>
        <end position="79"/>
    </location>
</feature>
<dbReference type="InterPro" id="IPR000504">
    <property type="entry name" value="RRM_dom"/>
</dbReference>
<evidence type="ECO:0000259" key="3">
    <source>
        <dbReference type="PROSITE" id="PS50102"/>
    </source>
</evidence>
<evidence type="ECO:0000313" key="4">
    <source>
        <dbReference type="EMBL" id="EGJ72075.1"/>
    </source>
</evidence>
<dbReference type="PANTHER" id="PTHR48027">
    <property type="entry name" value="HETEROGENEOUS NUCLEAR RIBONUCLEOPROTEIN 87F-RELATED"/>
    <property type="match status" value="1"/>
</dbReference>
<reference evidence="4 5" key="1">
    <citation type="journal article" date="2011" name="Stand. Genomic Sci.">
        <title>Non-contiguous finished genome sequence of Bacteroides coprosuis type strain (PC139).</title>
        <authorList>
            <person name="Land M."/>
            <person name="Held B."/>
            <person name="Gronow S."/>
            <person name="Abt B."/>
            <person name="Lucas S."/>
            <person name="Del Rio T.G."/>
            <person name="Nolan M."/>
            <person name="Tice H."/>
            <person name="Cheng J.F."/>
            <person name="Pitluck S."/>
            <person name="Liolios K."/>
            <person name="Pagani I."/>
            <person name="Ivanova N."/>
            <person name="Mavromatis K."/>
            <person name="Mikhailova N."/>
            <person name="Pati A."/>
            <person name="Tapia R."/>
            <person name="Han C."/>
            <person name="Goodwin L."/>
            <person name="Chen A."/>
            <person name="Palaniappan K."/>
            <person name="Hauser L."/>
            <person name="Brambilla E.M."/>
            <person name="Rohde M."/>
            <person name="Goker M."/>
            <person name="Detter J.C."/>
            <person name="Woyke T."/>
            <person name="Bristow J."/>
            <person name="Eisen J.A."/>
            <person name="Markowitz V."/>
            <person name="Hugenholtz P."/>
            <person name="Kyrpides N.C."/>
            <person name="Klenk H.P."/>
            <person name="Lapidus A."/>
        </authorList>
    </citation>
    <scope>NUCLEOTIDE SEQUENCE</scope>
    <source>
        <strain evidence="4 5">DSM 18011</strain>
    </source>
</reference>
<feature type="region of interest" description="Disordered" evidence="2">
    <location>
        <begin position="70"/>
        <end position="109"/>
    </location>
</feature>
<dbReference type="EMBL" id="CM001167">
    <property type="protein sequence ID" value="EGJ72075.1"/>
    <property type="molecule type" value="Genomic_DNA"/>
</dbReference>
<dbReference type="AlphaFoldDB" id="F3ZS54"/>
<dbReference type="Pfam" id="PF00076">
    <property type="entry name" value="RRM_1"/>
    <property type="match status" value="1"/>
</dbReference>
<dbReference type="HOGENOM" id="CLU_012062_28_8_10"/>
<dbReference type="OrthoDB" id="9798855at2"/>
<feature type="compositionally biased region" description="Gly residues" evidence="2">
    <location>
        <begin position="89"/>
        <end position="103"/>
    </location>
</feature>
<dbReference type="InterPro" id="IPR048289">
    <property type="entry name" value="RRM2_NsCP33-like"/>
</dbReference>
<dbReference type="STRING" id="679937.Bcop_1887"/>
<dbReference type="eggNOG" id="COG0724">
    <property type="taxonomic scope" value="Bacteria"/>
</dbReference>
<dbReference type="InterPro" id="IPR012677">
    <property type="entry name" value="Nucleotide-bd_a/b_plait_sf"/>
</dbReference>
<dbReference type="InterPro" id="IPR052462">
    <property type="entry name" value="SLIRP/GR-RBP-like"/>
</dbReference>
<dbReference type="PROSITE" id="PS50102">
    <property type="entry name" value="RRM"/>
    <property type="match status" value="1"/>
</dbReference>
<dbReference type="Proteomes" id="UP000018439">
    <property type="component" value="Chromosome"/>
</dbReference>
<keyword evidence="5" id="KW-1185">Reference proteome</keyword>
<dbReference type="SMART" id="SM00360">
    <property type="entry name" value="RRM"/>
    <property type="match status" value="1"/>
</dbReference>
<proteinExistence type="predicted"/>
<dbReference type="SUPFAM" id="SSF54928">
    <property type="entry name" value="RNA-binding domain, RBD"/>
    <property type="match status" value="1"/>
</dbReference>
<protein>
    <submittedName>
        <fullName evidence="4">RNP-1 like RNA-binding protein</fullName>
    </submittedName>
</protein>
<accession>F3ZS54</accession>
<dbReference type="GO" id="GO:0003723">
    <property type="term" value="F:RNA binding"/>
    <property type="evidence" value="ECO:0007669"/>
    <property type="project" value="UniProtKB-KW"/>
</dbReference>
<gene>
    <name evidence="4" type="ORF">Bcop_1887</name>
</gene>
<evidence type="ECO:0000313" key="5">
    <source>
        <dbReference type="Proteomes" id="UP000018439"/>
    </source>
</evidence>
<sequence length="109" mass="12023">MNIFIGGLSYGITDADLMDLFQEYGEIKSAKVIMDRETNKSKGFGFVEMEDDSAAKNAISELNGAEYDGRTISVSEARPREERPRRSFNGGGNRRSGGGFNRGGGDRRY</sequence>
<evidence type="ECO:0000256" key="1">
    <source>
        <dbReference type="ARBA" id="ARBA00022884"/>
    </source>
</evidence>
<dbReference type="Gene3D" id="3.30.70.330">
    <property type="match status" value="1"/>
</dbReference>
<keyword evidence="1" id="KW-0694">RNA-binding</keyword>
<dbReference type="FunFam" id="3.30.70.330:FF:000381">
    <property type="entry name" value="RNA-binding proteins (RRM domain)"/>
    <property type="match status" value="1"/>
</dbReference>